<dbReference type="Proteomes" id="UP000596205">
    <property type="component" value="Chromosome 1"/>
</dbReference>
<dbReference type="InterPro" id="IPR038026">
    <property type="entry name" value="MtlR-like_sf"/>
</dbReference>
<name>A0A7T6VCZ2_9BURK</name>
<dbReference type="AlphaFoldDB" id="A0A7T6VCZ2"/>
<dbReference type="RefSeq" id="WP_199568471.1">
    <property type="nucleotide sequence ID" value="NZ_CP066769.1"/>
</dbReference>
<evidence type="ECO:0000313" key="1">
    <source>
        <dbReference type="EMBL" id="QQK01541.1"/>
    </source>
</evidence>
<evidence type="ECO:0000313" key="2">
    <source>
        <dbReference type="Proteomes" id="UP000596205"/>
    </source>
</evidence>
<accession>A0A7T6VCZ2</accession>
<dbReference type="KEGG" id="bann:JFN94_10540"/>
<gene>
    <name evidence="1" type="ORF">JFN94_10540</name>
</gene>
<organism evidence="1 2">
    <name type="scientific">Burkholderia anthina</name>
    <dbReference type="NCBI Taxonomy" id="179879"/>
    <lineage>
        <taxon>Bacteria</taxon>
        <taxon>Pseudomonadati</taxon>
        <taxon>Pseudomonadota</taxon>
        <taxon>Betaproteobacteria</taxon>
        <taxon>Burkholderiales</taxon>
        <taxon>Burkholderiaceae</taxon>
        <taxon>Burkholderia</taxon>
        <taxon>Burkholderia cepacia complex</taxon>
    </lineage>
</organism>
<reference evidence="1 2" key="1">
    <citation type="submission" date="2020-12" db="EMBL/GenBank/DDBJ databases">
        <title>Complete genome sequence of Burkholderia anthina BJQ0011.</title>
        <authorList>
            <person name="Xu Y."/>
        </authorList>
    </citation>
    <scope>NUCLEOTIDE SEQUENCE [LARGE SCALE GENOMIC DNA]</scope>
    <source>
        <strain evidence="1 2">BJQ0011</strain>
    </source>
</reference>
<dbReference type="SUPFAM" id="SSF158668">
    <property type="entry name" value="MtlR-like"/>
    <property type="match status" value="1"/>
</dbReference>
<protein>
    <submittedName>
        <fullName evidence="1">Uncharacterized protein</fullName>
    </submittedName>
</protein>
<sequence>MYISRKDAEELIFRHRQDATADVRGEADFLLALLDGDDWSLVIKSHALIESLVTELIVSKIDQPTMKSFIERLPLSDNEIGKIRIAKDYGILSAGQRSFLKNFSELRNRLVHRVENINFKFLEYVANLDRNQKKSWQEAYTWFEREGDEGKESVWSATAIDNPRWTVFMSVFMFVILNRLSISELDGVRKLELASNETMKRLFGGDSK</sequence>
<proteinExistence type="predicted"/>
<dbReference type="EMBL" id="CP066769">
    <property type="protein sequence ID" value="QQK01541.1"/>
    <property type="molecule type" value="Genomic_DNA"/>
</dbReference>